<dbReference type="Pfam" id="PF25967">
    <property type="entry name" value="RND-MFP_C"/>
    <property type="match status" value="1"/>
</dbReference>
<comment type="caution">
    <text evidence="5">The sequence shown here is derived from an EMBL/GenBank/DDBJ whole genome shotgun (WGS) entry which is preliminary data.</text>
</comment>
<evidence type="ECO:0000256" key="2">
    <source>
        <dbReference type="SAM" id="MobiDB-lite"/>
    </source>
</evidence>
<dbReference type="Proteomes" id="UP000630923">
    <property type="component" value="Unassembled WGS sequence"/>
</dbReference>
<name>A0A919ARW2_9PROT</name>
<dbReference type="Gene3D" id="2.40.420.20">
    <property type="match status" value="1"/>
</dbReference>
<dbReference type="PANTHER" id="PTHR30469:SF33">
    <property type="entry name" value="SLR1207 PROTEIN"/>
    <property type="match status" value="1"/>
</dbReference>
<evidence type="ECO:0000313" key="5">
    <source>
        <dbReference type="EMBL" id="GHF19921.1"/>
    </source>
</evidence>
<keyword evidence="6" id="KW-1185">Reference proteome</keyword>
<feature type="coiled-coil region" evidence="1">
    <location>
        <begin position="266"/>
        <end position="293"/>
    </location>
</feature>
<dbReference type="InterPro" id="IPR058627">
    <property type="entry name" value="MdtA-like_C"/>
</dbReference>
<dbReference type="EMBL" id="BNCI01000001">
    <property type="protein sequence ID" value="GHF19921.1"/>
    <property type="molecule type" value="Genomic_DNA"/>
</dbReference>
<dbReference type="AlphaFoldDB" id="A0A919ARW2"/>
<protein>
    <submittedName>
        <fullName evidence="5">ABC transporter permease</fullName>
    </submittedName>
</protein>
<dbReference type="GO" id="GO:0015562">
    <property type="term" value="F:efflux transmembrane transporter activity"/>
    <property type="evidence" value="ECO:0007669"/>
    <property type="project" value="TreeGrafter"/>
</dbReference>
<gene>
    <name evidence="5" type="ORF">GCM10017044_13370</name>
</gene>
<evidence type="ECO:0000256" key="1">
    <source>
        <dbReference type="SAM" id="Coils"/>
    </source>
</evidence>
<feature type="transmembrane region" description="Helical" evidence="3">
    <location>
        <begin position="70"/>
        <end position="91"/>
    </location>
</feature>
<dbReference type="Gene3D" id="2.40.50.100">
    <property type="match status" value="1"/>
</dbReference>
<keyword evidence="3" id="KW-0812">Transmembrane</keyword>
<sequence length="471" mass="52556">MGTVTKMTDTAAGKDNKPKKTIVMPGSKTKSGGKEPKSPQASNQSNTRTPGGAVTGAGMDRKIEVKKNPLKTYGVPAAAVVALLFVGYMFLGGPGGRSLKVTSDRISISEVTSGVFEDFIPVRGRVEPLKTVYLDAVQGGRVEEILVEDGTMLRAGQPLVRLSNSDLQLNVMGNESRVMEQLNQMRDQELRLEQNRLGHKRNLIELNYRIGVLERDIRRQEELVAQGFTAARDFDEKKQELEYLRQRRDITMESQESDERMMVSQLAFFRDKSEQLEDNLNFARKSLDDLNVKAPTSGKLSGFDLEIGQSISRGERIGQIDDPDRFKLTALIDEFYLGRVGIGQVAVYEGYELAISKIYPDVENGQFEVDMQFAEGTMPTDIRRGQTIQTKLTLGDSSEAVLIPNGAFFQDTGGNWIFVVTADGTEAVKRNVRMGRRNTRYIEVLEGLEVGERVVTSPYTSFRDMDRLKLN</sequence>
<evidence type="ECO:0000259" key="4">
    <source>
        <dbReference type="Pfam" id="PF25967"/>
    </source>
</evidence>
<dbReference type="Gene3D" id="1.10.287.470">
    <property type="entry name" value="Helix hairpin bin"/>
    <property type="match status" value="1"/>
</dbReference>
<reference evidence="5" key="1">
    <citation type="journal article" date="2014" name="Int. J. Syst. Evol. Microbiol.">
        <title>Complete genome sequence of Corynebacterium casei LMG S-19264T (=DSM 44701T), isolated from a smear-ripened cheese.</title>
        <authorList>
            <consortium name="US DOE Joint Genome Institute (JGI-PGF)"/>
            <person name="Walter F."/>
            <person name="Albersmeier A."/>
            <person name="Kalinowski J."/>
            <person name="Ruckert C."/>
        </authorList>
    </citation>
    <scope>NUCLEOTIDE SEQUENCE</scope>
    <source>
        <strain evidence="5">KCTC 42590</strain>
    </source>
</reference>
<evidence type="ECO:0000256" key="3">
    <source>
        <dbReference type="SAM" id="Phobius"/>
    </source>
</evidence>
<dbReference type="SUPFAM" id="SSF111369">
    <property type="entry name" value="HlyD-like secretion proteins"/>
    <property type="match status" value="1"/>
</dbReference>
<proteinExistence type="predicted"/>
<feature type="domain" description="Multidrug resistance protein MdtA-like C-terminal permuted SH3" evidence="4">
    <location>
        <begin position="400"/>
        <end position="457"/>
    </location>
</feature>
<evidence type="ECO:0000313" key="6">
    <source>
        <dbReference type="Proteomes" id="UP000630923"/>
    </source>
</evidence>
<keyword evidence="3" id="KW-1133">Transmembrane helix</keyword>
<organism evidence="5 6">
    <name type="scientific">Kordiimonas sediminis</name>
    <dbReference type="NCBI Taxonomy" id="1735581"/>
    <lineage>
        <taxon>Bacteria</taxon>
        <taxon>Pseudomonadati</taxon>
        <taxon>Pseudomonadota</taxon>
        <taxon>Alphaproteobacteria</taxon>
        <taxon>Kordiimonadales</taxon>
        <taxon>Kordiimonadaceae</taxon>
        <taxon>Kordiimonas</taxon>
    </lineage>
</organism>
<dbReference type="PANTHER" id="PTHR30469">
    <property type="entry name" value="MULTIDRUG RESISTANCE PROTEIN MDTA"/>
    <property type="match status" value="1"/>
</dbReference>
<keyword evidence="1" id="KW-0175">Coiled coil</keyword>
<reference evidence="5" key="2">
    <citation type="submission" date="2020-09" db="EMBL/GenBank/DDBJ databases">
        <authorList>
            <person name="Sun Q."/>
            <person name="Kim S."/>
        </authorList>
    </citation>
    <scope>NUCLEOTIDE SEQUENCE</scope>
    <source>
        <strain evidence="5">KCTC 42590</strain>
    </source>
</reference>
<accession>A0A919ARW2</accession>
<keyword evidence="3" id="KW-0472">Membrane</keyword>
<feature type="region of interest" description="Disordered" evidence="2">
    <location>
        <begin position="1"/>
        <end position="56"/>
    </location>
</feature>
<dbReference type="Gene3D" id="2.40.30.170">
    <property type="match status" value="1"/>
</dbReference>
<feature type="compositionally biased region" description="Polar residues" evidence="2">
    <location>
        <begin position="39"/>
        <end position="49"/>
    </location>
</feature>
<dbReference type="GO" id="GO:1990281">
    <property type="term" value="C:efflux pump complex"/>
    <property type="evidence" value="ECO:0007669"/>
    <property type="project" value="TreeGrafter"/>
</dbReference>